<protein>
    <submittedName>
        <fullName evidence="2">FkbM family methyltransferase</fullName>
    </submittedName>
</protein>
<dbReference type="NCBIfam" id="TIGR01444">
    <property type="entry name" value="fkbM_fam"/>
    <property type="match status" value="1"/>
</dbReference>
<accession>A0ABV7GL45</accession>
<dbReference type="Gene3D" id="3.40.50.150">
    <property type="entry name" value="Vaccinia Virus protein VP39"/>
    <property type="match status" value="1"/>
</dbReference>
<dbReference type="InterPro" id="IPR052514">
    <property type="entry name" value="SAM-dependent_MTase"/>
</dbReference>
<dbReference type="GO" id="GO:0008168">
    <property type="term" value="F:methyltransferase activity"/>
    <property type="evidence" value="ECO:0007669"/>
    <property type="project" value="UniProtKB-KW"/>
</dbReference>
<dbReference type="GO" id="GO:0032259">
    <property type="term" value="P:methylation"/>
    <property type="evidence" value="ECO:0007669"/>
    <property type="project" value="UniProtKB-KW"/>
</dbReference>
<evidence type="ECO:0000259" key="1">
    <source>
        <dbReference type="Pfam" id="PF05050"/>
    </source>
</evidence>
<gene>
    <name evidence="2" type="ORF">ACFOGP_00405</name>
</gene>
<sequence>MRINTVEARNRETLDQIEKVGLTDFADLQGYRKQYPYHGFIDIPLPGGEQISLFCNNDDLTALAYLWIDGFQEEPYSLDLWMKLCRKASTILDIGSHVGLFALAAARANPQARIRAFEAVDFIYARLMVNIQANGMNGIIKGQNVGVSDRSGWSVINLNLGPQMMSKGASLKDKKLPNRKPRKKWLQTEMIDTLCAKEKVDLIKIDVEGHEALALTGAAQTLAATKPTVLCEILRRDVGRGEVFAIFEDLGYECHLILEDEQKTVPTSGADEANVARSAGDRNFLFVHPDRKAGLSDILTV</sequence>
<dbReference type="EMBL" id="JBHRTB010000002">
    <property type="protein sequence ID" value="MFC3141151.1"/>
    <property type="molecule type" value="Genomic_DNA"/>
</dbReference>
<feature type="domain" description="Methyltransferase FkbM" evidence="1">
    <location>
        <begin position="93"/>
        <end position="253"/>
    </location>
</feature>
<keyword evidence="3" id="KW-1185">Reference proteome</keyword>
<evidence type="ECO:0000313" key="2">
    <source>
        <dbReference type="EMBL" id="MFC3141151.1"/>
    </source>
</evidence>
<comment type="caution">
    <text evidence="2">The sequence shown here is derived from an EMBL/GenBank/DDBJ whole genome shotgun (WGS) entry which is preliminary data.</text>
</comment>
<proteinExistence type="predicted"/>
<dbReference type="Proteomes" id="UP001595632">
    <property type="component" value="Unassembled WGS sequence"/>
</dbReference>
<evidence type="ECO:0000313" key="3">
    <source>
        <dbReference type="Proteomes" id="UP001595632"/>
    </source>
</evidence>
<dbReference type="InterPro" id="IPR029063">
    <property type="entry name" value="SAM-dependent_MTases_sf"/>
</dbReference>
<reference evidence="3" key="1">
    <citation type="journal article" date="2019" name="Int. J. Syst. Evol. Microbiol.">
        <title>The Global Catalogue of Microorganisms (GCM) 10K type strain sequencing project: providing services to taxonomists for standard genome sequencing and annotation.</title>
        <authorList>
            <consortium name="The Broad Institute Genomics Platform"/>
            <consortium name="The Broad Institute Genome Sequencing Center for Infectious Disease"/>
            <person name="Wu L."/>
            <person name="Ma J."/>
        </authorList>
    </citation>
    <scope>NUCLEOTIDE SEQUENCE [LARGE SCALE GENOMIC DNA]</scope>
    <source>
        <strain evidence="3">KCTC 52366</strain>
    </source>
</reference>
<dbReference type="SUPFAM" id="SSF53335">
    <property type="entry name" value="S-adenosyl-L-methionine-dependent methyltransferases"/>
    <property type="match status" value="1"/>
</dbReference>
<dbReference type="InterPro" id="IPR006342">
    <property type="entry name" value="FkbM_mtfrase"/>
</dbReference>
<keyword evidence="2" id="KW-0808">Transferase</keyword>
<dbReference type="PANTHER" id="PTHR34203:SF15">
    <property type="entry name" value="SLL1173 PROTEIN"/>
    <property type="match status" value="1"/>
</dbReference>
<organism evidence="2 3">
    <name type="scientific">Psychromarinibacter halotolerans</name>
    <dbReference type="NCBI Taxonomy" id="1775175"/>
    <lineage>
        <taxon>Bacteria</taxon>
        <taxon>Pseudomonadati</taxon>
        <taxon>Pseudomonadota</taxon>
        <taxon>Alphaproteobacteria</taxon>
        <taxon>Rhodobacterales</taxon>
        <taxon>Paracoccaceae</taxon>
        <taxon>Psychromarinibacter</taxon>
    </lineage>
</organism>
<name>A0ABV7GL45_9RHOB</name>
<keyword evidence="2" id="KW-0489">Methyltransferase</keyword>
<dbReference type="RefSeq" id="WP_275635059.1">
    <property type="nucleotide sequence ID" value="NZ_JARGYD010000018.1"/>
</dbReference>
<dbReference type="Pfam" id="PF05050">
    <property type="entry name" value="Methyltransf_21"/>
    <property type="match status" value="1"/>
</dbReference>
<dbReference type="PANTHER" id="PTHR34203">
    <property type="entry name" value="METHYLTRANSFERASE, FKBM FAMILY PROTEIN"/>
    <property type="match status" value="1"/>
</dbReference>